<proteinExistence type="predicted"/>
<dbReference type="RefSeq" id="WP_183965533.1">
    <property type="nucleotide sequence ID" value="NZ_BAABBZ010000018.1"/>
</dbReference>
<dbReference type="Pfam" id="PF12146">
    <property type="entry name" value="Hydrolase_4"/>
    <property type="match status" value="1"/>
</dbReference>
<dbReference type="Proteomes" id="UP000541426">
    <property type="component" value="Unassembled WGS sequence"/>
</dbReference>
<evidence type="ECO:0000313" key="3">
    <source>
        <dbReference type="Proteomes" id="UP000541426"/>
    </source>
</evidence>
<dbReference type="Gene3D" id="3.40.50.1820">
    <property type="entry name" value="alpha/beta hydrolase"/>
    <property type="match status" value="1"/>
</dbReference>
<gene>
    <name evidence="2" type="ORF">GGQ68_002062</name>
</gene>
<organism evidence="2 3">
    <name type="scientific">Sagittula marina</name>
    <dbReference type="NCBI Taxonomy" id="943940"/>
    <lineage>
        <taxon>Bacteria</taxon>
        <taxon>Pseudomonadati</taxon>
        <taxon>Pseudomonadota</taxon>
        <taxon>Alphaproteobacteria</taxon>
        <taxon>Rhodobacterales</taxon>
        <taxon>Roseobacteraceae</taxon>
        <taxon>Sagittula</taxon>
    </lineage>
</organism>
<dbReference type="GO" id="GO:0016787">
    <property type="term" value="F:hydrolase activity"/>
    <property type="evidence" value="ECO:0007669"/>
    <property type="project" value="UniProtKB-KW"/>
</dbReference>
<evidence type="ECO:0000259" key="1">
    <source>
        <dbReference type="Pfam" id="PF12146"/>
    </source>
</evidence>
<keyword evidence="3" id="KW-1185">Reference proteome</keyword>
<dbReference type="EMBL" id="JACIEJ010000004">
    <property type="protein sequence ID" value="MBB3985729.1"/>
    <property type="molecule type" value="Genomic_DNA"/>
</dbReference>
<evidence type="ECO:0000313" key="2">
    <source>
        <dbReference type="EMBL" id="MBB3985729.1"/>
    </source>
</evidence>
<accession>A0A7W6GTZ0</accession>
<reference evidence="2 3" key="1">
    <citation type="submission" date="2020-08" db="EMBL/GenBank/DDBJ databases">
        <title>Genomic Encyclopedia of Type Strains, Phase IV (KMG-IV): sequencing the most valuable type-strain genomes for metagenomic binning, comparative biology and taxonomic classification.</title>
        <authorList>
            <person name="Goeker M."/>
        </authorList>
    </citation>
    <scope>NUCLEOTIDE SEQUENCE [LARGE SCALE GENOMIC DNA]</scope>
    <source>
        <strain evidence="2 3">DSM 102235</strain>
    </source>
</reference>
<keyword evidence="2" id="KW-0378">Hydrolase</keyword>
<dbReference type="InterPro" id="IPR022742">
    <property type="entry name" value="Hydrolase_4"/>
</dbReference>
<name>A0A7W6GTZ0_9RHOB</name>
<sequence>MIWMVLAIVAALVVVWTLLPREPVSLDVGFDETRLARGVSDYLAEAERGVPHLRPGVEKRVVWHGTPEAPTPWAVVYVHGFSASSEELRPLPDLVAQGLGANLMFARLKGHGCDGAAMAEAGVDDWMQDVAEALAIGRTIGDRVLVMGCSTGCTLLTLAMQAGMGHDVAGAVMVSPNYKLRDAKASVLTWPGARWFLPWLIGRDRGFTPLTEAHGRAWTARYPSVAVLPMAAAVRAVAKRDPAAVRVPALFVFDENDGLVDHTRTVEIAARWGGPAEVMRVETGPGDDPGHHIIAGDILSPRQTQPVAERVLGWARALDVF</sequence>
<feature type="domain" description="Serine aminopeptidase S33" evidence="1">
    <location>
        <begin position="73"/>
        <end position="271"/>
    </location>
</feature>
<dbReference type="InterPro" id="IPR029058">
    <property type="entry name" value="AB_hydrolase_fold"/>
</dbReference>
<comment type="caution">
    <text evidence="2">The sequence shown here is derived from an EMBL/GenBank/DDBJ whole genome shotgun (WGS) entry which is preliminary data.</text>
</comment>
<protein>
    <submittedName>
        <fullName evidence="2">Alpha-beta hydrolase superfamily lysophospholipase</fullName>
    </submittedName>
</protein>
<dbReference type="SUPFAM" id="SSF53474">
    <property type="entry name" value="alpha/beta-Hydrolases"/>
    <property type="match status" value="1"/>
</dbReference>
<dbReference type="AlphaFoldDB" id="A0A7W6GTZ0"/>